<reference evidence="1 2" key="1">
    <citation type="submission" date="2015-03" db="EMBL/GenBank/DDBJ databases">
        <authorList>
            <person name="Xie B.-B."/>
            <person name="Rong J.-C."/>
            <person name="Qin Q.-L."/>
            <person name="Zhang Y.-Z."/>
        </authorList>
    </citation>
    <scope>NUCLEOTIDE SEQUENCE [LARGE SCALE GENOMIC DNA]</scope>
    <source>
        <strain evidence="1 2">KMM 661</strain>
    </source>
</reference>
<organism evidence="1 2">
    <name type="scientific">Pseudoalteromonas nigrifaciens</name>
    <dbReference type="NCBI Taxonomy" id="28109"/>
    <lineage>
        <taxon>Bacteria</taxon>
        <taxon>Pseudomonadati</taxon>
        <taxon>Pseudomonadota</taxon>
        <taxon>Gammaproteobacteria</taxon>
        <taxon>Alteromonadales</taxon>
        <taxon>Pseudoalteromonadaceae</taxon>
        <taxon>Pseudoalteromonas</taxon>
    </lineage>
</organism>
<name>A0AAC9XX44_9GAMM</name>
<gene>
    <name evidence="1" type="ORF">PNIG_a2028</name>
</gene>
<dbReference type="KEGG" id="png:PNIG_a2028"/>
<dbReference type="AlphaFoldDB" id="A0AAC9XX44"/>
<evidence type="ECO:0000313" key="1">
    <source>
        <dbReference type="EMBL" id="ASM54091.1"/>
    </source>
</evidence>
<accession>A0AAC9XX44</accession>
<dbReference type="Proteomes" id="UP000198329">
    <property type="component" value="Chromosome I"/>
</dbReference>
<dbReference type="RefSeq" id="WP_089368291.1">
    <property type="nucleotide sequence ID" value="NZ_BJXZ01000023.1"/>
</dbReference>
<dbReference type="GeneID" id="300941739"/>
<proteinExistence type="predicted"/>
<keyword evidence="2" id="KW-1185">Reference proteome</keyword>
<dbReference type="EMBL" id="CP011036">
    <property type="protein sequence ID" value="ASM54091.1"/>
    <property type="molecule type" value="Genomic_DNA"/>
</dbReference>
<protein>
    <submittedName>
        <fullName evidence="1">Uncharacterized protein</fullName>
    </submittedName>
</protein>
<sequence>MTIKDQAPSKKHQISNIEADVMLLANNKSVVRPQLTSVTNLKTGTVSFITSTFGARYEH</sequence>
<evidence type="ECO:0000313" key="2">
    <source>
        <dbReference type="Proteomes" id="UP000198329"/>
    </source>
</evidence>